<evidence type="ECO:0000313" key="1">
    <source>
        <dbReference type="EMBL" id="MFB9527442.1"/>
    </source>
</evidence>
<proteinExistence type="predicted"/>
<evidence type="ECO:0000313" key="2">
    <source>
        <dbReference type="Proteomes" id="UP001589646"/>
    </source>
</evidence>
<accession>A0ABV5PW43</accession>
<keyword evidence="2" id="KW-1185">Reference proteome</keyword>
<evidence type="ECO:0008006" key="3">
    <source>
        <dbReference type="Google" id="ProtNLM"/>
    </source>
</evidence>
<gene>
    <name evidence="1" type="ORF">ACFFRN_12540</name>
</gene>
<comment type="caution">
    <text evidence="1">The sequence shown here is derived from an EMBL/GenBank/DDBJ whole genome shotgun (WGS) entry which is preliminary data.</text>
</comment>
<organism evidence="1 2">
    <name type="scientific">Nonomuraea roseola</name>
    <dbReference type="NCBI Taxonomy" id="46179"/>
    <lineage>
        <taxon>Bacteria</taxon>
        <taxon>Bacillati</taxon>
        <taxon>Actinomycetota</taxon>
        <taxon>Actinomycetes</taxon>
        <taxon>Streptosporangiales</taxon>
        <taxon>Streptosporangiaceae</taxon>
        <taxon>Nonomuraea</taxon>
    </lineage>
</organism>
<dbReference type="EMBL" id="JBHMCE010000004">
    <property type="protein sequence ID" value="MFB9527442.1"/>
    <property type="molecule type" value="Genomic_DNA"/>
</dbReference>
<dbReference type="Proteomes" id="UP001589646">
    <property type="component" value="Unassembled WGS sequence"/>
</dbReference>
<sequence length="182" mass="20148">MHDSHSPVPELNQLAELQERLGGEFIADGFELIEFGEPRHDGWSDDPEFLDAFLPFAYANSSGSLYALWRVDDRADLAALPVVVFGDEGGVHVTARGLRELFRQLACDRPLWVDWAGAGFGEYEGYHREGDGRGQARETYLAWLDQHVGLTPAEDPNDLVEAAQRELGAGFTGWAGRFVDGL</sequence>
<dbReference type="RefSeq" id="WP_346127397.1">
    <property type="nucleotide sequence ID" value="NZ_BAAAXC010000015.1"/>
</dbReference>
<reference evidence="1 2" key="1">
    <citation type="submission" date="2024-09" db="EMBL/GenBank/DDBJ databases">
        <authorList>
            <person name="Sun Q."/>
            <person name="Mori K."/>
        </authorList>
    </citation>
    <scope>NUCLEOTIDE SEQUENCE [LARGE SCALE GENOMIC DNA]</scope>
    <source>
        <strain evidence="1 2">JCM 3323</strain>
    </source>
</reference>
<protein>
    <recommendedName>
        <fullName evidence="3">SMI1/KNR4 family protein</fullName>
    </recommendedName>
</protein>
<name>A0ABV5PW43_9ACTN</name>